<reference evidence="3 4" key="1">
    <citation type="submission" date="2016-10" db="EMBL/GenBank/DDBJ databases">
        <authorList>
            <person name="de Groot N.N."/>
        </authorList>
    </citation>
    <scope>NUCLEOTIDE SEQUENCE [LARGE SCALE GENOMIC DNA]</scope>
    <source>
        <strain evidence="3 4">DSM 17794</strain>
    </source>
</reference>
<dbReference type="OrthoDB" id="906679at2"/>
<accession>A0A1I4Y5Y0</accession>
<evidence type="ECO:0000256" key="2">
    <source>
        <dbReference type="SAM" id="SignalP"/>
    </source>
</evidence>
<evidence type="ECO:0000256" key="1">
    <source>
        <dbReference type="ARBA" id="ARBA00022729"/>
    </source>
</evidence>
<keyword evidence="1 2" id="KW-0732">Signal</keyword>
<gene>
    <name evidence="3" type="ORF">SAMN05660413_00554</name>
</gene>
<dbReference type="Gene3D" id="2.60.40.10">
    <property type="entry name" value="Immunoglobulins"/>
    <property type="match status" value="1"/>
</dbReference>
<evidence type="ECO:0000313" key="3">
    <source>
        <dbReference type="EMBL" id="SFN33451.1"/>
    </source>
</evidence>
<feature type="signal peptide" evidence="2">
    <location>
        <begin position="1"/>
        <end position="24"/>
    </location>
</feature>
<dbReference type="STRING" id="287099.SAMN05660413_00554"/>
<dbReference type="RefSeq" id="WP_093405584.1">
    <property type="nucleotide sequence ID" value="NZ_FOVL01000002.1"/>
</dbReference>
<feature type="chain" id="PRO_5011630406" evidence="2">
    <location>
        <begin position="25"/>
        <end position="928"/>
    </location>
</feature>
<keyword evidence="4" id="KW-1185">Reference proteome</keyword>
<dbReference type="InterPro" id="IPR026444">
    <property type="entry name" value="Secre_tail"/>
</dbReference>
<proteinExistence type="predicted"/>
<dbReference type="Proteomes" id="UP000199153">
    <property type="component" value="Unassembled WGS sequence"/>
</dbReference>
<evidence type="ECO:0000313" key="4">
    <source>
        <dbReference type="Proteomes" id="UP000199153"/>
    </source>
</evidence>
<sequence>MKVNSLRFYKLLKITLLVMGVSFAQLSFSQNDWKSTGTGNWNNVSWSQTGLPDETSDVTLENGTVTIPEAQTVIINSLVIGKNSYLDVQGTLVVKGNVTMANNSQGFNMGDNSAVIIYGDFEVNNQVSLSLESYLIIYGQFIAKGSSNHTFLNIDQANIYIFDGLDGNGWPDSFNCDGGQDYTGTPDIGIDCDFGSTADYEDNQESFPDDLVDLINCFDLSDISSQTVCQGETATFSVAPITDSSVNYQWQEKIGEANWTNIGTDSPIYSLENTSVTDSGKLYRLIVKPTDPANSSCKISISRNVSLVVQQPGVWTGEVDTNWNNEENWSCKRIPDLQIDVIIPAGLQNYPEIKVGANALSNDLTIETGASVIVTDNWLRIAGTLTNDNNLNASAGSISFEGSSVQTIPASAFENNRVQNLRIKNVSGVTSEANIEITGMLKVEEGNLETGGLLTLISNATQTALIDGSGTGQVQGNVTMQRYLDNSFGYKYFATPFSASKVGDFIDIDLAETFPNFYRYDENRKININDTLRDATGWEAYTTAEGALNVMEGYALNFGASTNPLTVSLTGEVNNGDYSQVLENNNGEYTKGFHLVGNPYPSPIDWNASGWTKTNIDDQIHFFTAGIDNRYTGTYESFVNGVAQNGGSATSIIPSMQGFFVKVSDSDTDTYPVTGTLGINNTTRVNNFTQEFYRNQEPAPKSLIRLDASFKGESGKDGMVIYFENQASQDFENQLDAHKLMNTDVNVPNLYSLSPDRQQLSINAVARPEDKKETIPLGITTEKGGTMSISLKDFENLPYDFAVFLKDKEKNKTVDLRKQAYSFEVKKGENNSRFELLFSNESILTKEDLDDEFFSVFSSDGKMQVELNLEEEKEGVLRLSTVTGQLLETKAGRGKEQVSFDGISSSGVYFVILEKDGKRYTKKVLIRK</sequence>
<dbReference type="AlphaFoldDB" id="A0A1I4Y5Y0"/>
<name>A0A1I4Y5Y0_9FLAO</name>
<organism evidence="3 4">
    <name type="scientific">Salegentibacter flavus</name>
    <dbReference type="NCBI Taxonomy" id="287099"/>
    <lineage>
        <taxon>Bacteria</taxon>
        <taxon>Pseudomonadati</taxon>
        <taxon>Bacteroidota</taxon>
        <taxon>Flavobacteriia</taxon>
        <taxon>Flavobacteriales</taxon>
        <taxon>Flavobacteriaceae</taxon>
        <taxon>Salegentibacter</taxon>
    </lineage>
</organism>
<protein>
    <submittedName>
        <fullName evidence="3">Por secretion system C-terminal sorting domain-containing protein</fullName>
    </submittedName>
</protein>
<dbReference type="EMBL" id="FOVL01000002">
    <property type="protein sequence ID" value="SFN33451.1"/>
    <property type="molecule type" value="Genomic_DNA"/>
</dbReference>
<dbReference type="InterPro" id="IPR013783">
    <property type="entry name" value="Ig-like_fold"/>
</dbReference>
<dbReference type="NCBIfam" id="TIGR04183">
    <property type="entry name" value="Por_Secre_tail"/>
    <property type="match status" value="1"/>
</dbReference>